<dbReference type="CDD" id="cd00209">
    <property type="entry name" value="DHFR"/>
    <property type="match status" value="1"/>
</dbReference>
<dbReference type="EMBL" id="AAMIYH010000015">
    <property type="protein sequence ID" value="EDH8303001.1"/>
    <property type="molecule type" value="Genomic_DNA"/>
</dbReference>
<dbReference type="SUPFAM" id="SSF53597">
    <property type="entry name" value="Dihydrofolate reductase-like"/>
    <property type="match status" value="1"/>
</dbReference>
<dbReference type="PRINTS" id="PR00070">
    <property type="entry name" value="DHFR"/>
</dbReference>
<organism evidence="10">
    <name type="scientific">Salmonella enterica subsp. enterica serovar Chester</name>
    <dbReference type="NCBI Taxonomy" id="149386"/>
    <lineage>
        <taxon>Bacteria</taxon>
        <taxon>Pseudomonadati</taxon>
        <taxon>Pseudomonadota</taxon>
        <taxon>Gammaproteobacteria</taxon>
        <taxon>Enterobacterales</taxon>
        <taxon>Enterobacteriaceae</taxon>
        <taxon>Salmonella</taxon>
    </lineage>
</organism>
<protein>
    <recommendedName>
        <fullName evidence="3 8">Dihydrofolate reductase</fullName>
        <ecNumber evidence="3 8">1.5.1.3</ecNumber>
    </recommendedName>
</protein>
<keyword evidence="5 8" id="KW-0521">NADP</keyword>
<dbReference type="Pfam" id="PF00186">
    <property type="entry name" value="DHFR_1"/>
    <property type="match status" value="1"/>
</dbReference>
<dbReference type="Gene3D" id="3.40.430.10">
    <property type="entry name" value="Dihydrofolate Reductase, subunit A"/>
    <property type="match status" value="1"/>
</dbReference>
<dbReference type="GO" id="GO:0005829">
    <property type="term" value="C:cytosol"/>
    <property type="evidence" value="ECO:0007669"/>
    <property type="project" value="TreeGrafter"/>
</dbReference>
<dbReference type="EC" id="1.5.1.3" evidence="3 8"/>
<sequence length="178" mass="20475">MTVTVSLIAAAGLNNEIGKDNKLPWHIPDDLKNFKALTSGKVIVMGRRTWESLGCKPLPNRHHFVLTRKPDDLPTMKGVIYSKGKMEAFIEFLKITIKEKDFPKEIFIIGGAEIYRQALPYADKIYLSRVEAKVDGADAFFPEIDRDEFKLSYNLTHCAKPESDIPRWHYQIWERDGH</sequence>
<comment type="caution">
    <text evidence="10">The sequence shown here is derived from an EMBL/GenBank/DDBJ whole genome shotgun (WGS) entry which is preliminary data.</text>
</comment>
<evidence type="ECO:0000256" key="6">
    <source>
        <dbReference type="ARBA" id="ARBA00023002"/>
    </source>
</evidence>
<dbReference type="AlphaFoldDB" id="A0A635R834"/>
<reference evidence="10" key="1">
    <citation type="submission" date="2018-07" db="EMBL/GenBank/DDBJ databases">
        <authorList>
            <person name="Ashton P.M."/>
            <person name="Dallman T."/>
            <person name="Nair S."/>
            <person name="De Pinna E."/>
            <person name="Peters T."/>
            <person name="Grant K."/>
        </authorList>
    </citation>
    <scope>NUCLEOTIDE SEQUENCE</scope>
    <source>
        <strain evidence="10">368335</strain>
    </source>
</reference>
<evidence type="ECO:0000256" key="8">
    <source>
        <dbReference type="PIRNR" id="PIRNR000194"/>
    </source>
</evidence>
<evidence type="ECO:0000256" key="3">
    <source>
        <dbReference type="ARBA" id="ARBA00012856"/>
    </source>
</evidence>
<evidence type="ECO:0000256" key="2">
    <source>
        <dbReference type="ARBA" id="ARBA00009539"/>
    </source>
</evidence>
<dbReference type="GO" id="GO:0050661">
    <property type="term" value="F:NADP binding"/>
    <property type="evidence" value="ECO:0007669"/>
    <property type="project" value="InterPro"/>
</dbReference>
<dbReference type="GO" id="GO:0006730">
    <property type="term" value="P:one-carbon metabolic process"/>
    <property type="evidence" value="ECO:0007669"/>
    <property type="project" value="UniProtKB-KW"/>
</dbReference>
<evidence type="ECO:0000259" key="9">
    <source>
        <dbReference type="PROSITE" id="PS51330"/>
    </source>
</evidence>
<keyword evidence="6 8" id="KW-0560">Oxidoreductase</keyword>
<evidence type="ECO:0000256" key="4">
    <source>
        <dbReference type="ARBA" id="ARBA00022563"/>
    </source>
</evidence>
<evidence type="ECO:0000313" key="10">
    <source>
        <dbReference type="EMBL" id="EDH8303001.1"/>
    </source>
</evidence>
<feature type="domain" description="DHFR" evidence="9">
    <location>
        <begin position="4"/>
        <end position="178"/>
    </location>
</feature>
<dbReference type="PANTHER" id="PTHR48069">
    <property type="entry name" value="DIHYDROFOLATE REDUCTASE"/>
    <property type="match status" value="1"/>
</dbReference>
<dbReference type="PIRSF" id="PIRSF000194">
    <property type="entry name" value="DHFR"/>
    <property type="match status" value="1"/>
</dbReference>
<dbReference type="PROSITE" id="PS51330">
    <property type="entry name" value="DHFR_2"/>
    <property type="match status" value="1"/>
</dbReference>
<dbReference type="InterPro" id="IPR024072">
    <property type="entry name" value="DHFR-like_dom_sf"/>
</dbReference>
<dbReference type="UniPathway" id="UPA00077">
    <property type="reaction ID" value="UER00158"/>
</dbReference>
<dbReference type="InterPro" id="IPR001796">
    <property type="entry name" value="DHFR_dom"/>
</dbReference>
<dbReference type="GO" id="GO:0046452">
    <property type="term" value="P:dihydrofolate metabolic process"/>
    <property type="evidence" value="ECO:0007669"/>
    <property type="project" value="TreeGrafter"/>
</dbReference>
<proteinExistence type="inferred from homology"/>
<comment type="function">
    <text evidence="7 8">Key enzyme in folate metabolism. Catalyzes an essential reaction for de novo glycine and purine synthesis, and for DNA precursor synthesis.</text>
</comment>
<name>A0A635R834_SALET</name>
<comment type="similarity">
    <text evidence="2 8">Belongs to the dihydrofolate reductase family.</text>
</comment>
<dbReference type="PANTHER" id="PTHR48069:SF3">
    <property type="entry name" value="DIHYDROFOLATE REDUCTASE"/>
    <property type="match status" value="1"/>
</dbReference>
<evidence type="ECO:0000256" key="5">
    <source>
        <dbReference type="ARBA" id="ARBA00022857"/>
    </source>
</evidence>
<comment type="pathway">
    <text evidence="1 8">Cofactor biosynthesis; tetrahydrofolate biosynthesis; 5,6,7,8-tetrahydrofolate from 7,8-dihydrofolate: step 1/1.</text>
</comment>
<evidence type="ECO:0000256" key="7">
    <source>
        <dbReference type="ARBA" id="ARBA00025067"/>
    </source>
</evidence>
<evidence type="ECO:0000256" key="1">
    <source>
        <dbReference type="ARBA" id="ARBA00004903"/>
    </source>
</evidence>
<gene>
    <name evidence="10" type="ORF">CB695_16140</name>
</gene>
<dbReference type="GO" id="GO:0046655">
    <property type="term" value="P:folic acid metabolic process"/>
    <property type="evidence" value="ECO:0007669"/>
    <property type="project" value="TreeGrafter"/>
</dbReference>
<dbReference type="InterPro" id="IPR012259">
    <property type="entry name" value="DHFR"/>
</dbReference>
<keyword evidence="4 8" id="KW-0554">One-carbon metabolism</keyword>
<accession>A0A635R834</accession>
<dbReference type="GO" id="GO:0046654">
    <property type="term" value="P:tetrahydrofolate biosynthetic process"/>
    <property type="evidence" value="ECO:0007669"/>
    <property type="project" value="UniProtKB-UniPathway"/>
</dbReference>
<dbReference type="GO" id="GO:0004146">
    <property type="term" value="F:dihydrofolate reductase activity"/>
    <property type="evidence" value="ECO:0007669"/>
    <property type="project" value="UniProtKB-EC"/>
</dbReference>
<comment type="catalytic activity">
    <reaction evidence="8">
        <text>(6S)-5,6,7,8-tetrahydrofolate + NADP(+) = 7,8-dihydrofolate + NADPH + H(+)</text>
        <dbReference type="Rhea" id="RHEA:15009"/>
        <dbReference type="ChEBI" id="CHEBI:15378"/>
        <dbReference type="ChEBI" id="CHEBI:57451"/>
        <dbReference type="ChEBI" id="CHEBI:57453"/>
        <dbReference type="ChEBI" id="CHEBI:57783"/>
        <dbReference type="ChEBI" id="CHEBI:58349"/>
        <dbReference type="EC" id="1.5.1.3"/>
    </reaction>
</comment>